<accession>A0A7S4GCJ5</accession>
<dbReference type="AlphaFoldDB" id="A0A7S4GCJ5"/>
<proteinExistence type="predicted"/>
<protein>
    <submittedName>
        <fullName evidence="1">Uncharacterized protein</fullName>
    </submittedName>
</protein>
<organism evidence="1">
    <name type="scientific">Eutreptiella gymnastica</name>
    <dbReference type="NCBI Taxonomy" id="73025"/>
    <lineage>
        <taxon>Eukaryota</taxon>
        <taxon>Discoba</taxon>
        <taxon>Euglenozoa</taxon>
        <taxon>Euglenida</taxon>
        <taxon>Spirocuta</taxon>
        <taxon>Euglenophyceae</taxon>
        <taxon>Eutreptiales</taxon>
        <taxon>Eutreptiaceae</taxon>
        <taxon>Eutreptiella</taxon>
    </lineage>
</organism>
<dbReference type="EMBL" id="HBJA01127068">
    <property type="protein sequence ID" value="CAE0832480.1"/>
    <property type="molecule type" value="Transcribed_RNA"/>
</dbReference>
<reference evidence="1" key="1">
    <citation type="submission" date="2021-01" db="EMBL/GenBank/DDBJ databases">
        <authorList>
            <person name="Corre E."/>
            <person name="Pelletier E."/>
            <person name="Niang G."/>
            <person name="Scheremetjew M."/>
            <person name="Finn R."/>
            <person name="Kale V."/>
            <person name="Holt S."/>
            <person name="Cochrane G."/>
            <person name="Meng A."/>
            <person name="Brown T."/>
            <person name="Cohen L."/>
        </authorList>
    </citation>
    <scope>NUCLEOTIDE SEQUENCE</scope>
    <source>
        <strain evidence="1">CCMP1594</strain>
    </source>
</reference>
<evidence type="ECO:0000313" key="1">
    <source>
        <dbReference type="EMBL" id="CAE0832480.1"/>
    </source>
</evidence>
<sequence>MIRQTKLILGTNPGDIAYLNKRFTLGKFVGWALGGWGLKDWLLPSVFIGRGDGPDFDNIVRNTLKSSSAIEKVNWFDSHFACYTEWFVEHWPGFFDSRYRYEMGAKTILASKYPSMLYA</sequence>
<gene>
    <name evidence="1" type="ORF">EGYM00163_LOCUS43765</name>
</gene>
<name>A0A7S4GCJ5_9EUGL</name>